<organism evidence="4 5">
    <name type="scientific">Emiliania huxleyi (strain CCMP1516)</name>
    <dbReference type="NCBI Taxonomy" id="280463"/>
    <lineage>
        <taxon>Eukaryota</taxon>
        <taxon>Haptista</taxon>
        <taxon>Haptophyta</taxon>
        <taxon>Prymnesiophyceae</taxon>
        <taxon>Isochrysidales</taxon>
        <taxon>Noelaerhabdaceae</taxon>
        <taxon>Emiliania</taxon>
    </lineage>
</organism>
<protein>
    <recommendedName>
        <fullName evidence="3">Deubiquitinating enzyme MINDY-3/4 conserved domain-containing protein</fullName>
    </recommendedName>
</protein>
<dbReference type="PROSITE" id="PS50330">
    <property type="entry name" value="UIM"/>
    <property type="match status" value="2"/>
</dbReference>
<accession>A0A0D3I449</accession>
<proteinExistence type="inferred from homology"/>
<dbReference type="PANTHER" id="PTHR12473:SF8">
    <property type="entry name" value="UBIQUITIN CARBOXYL-TERMINAL HYDROLASE MINDY-4-RELATED"/>
    <property type="match status" value="1"/>
</dbReference>
<name>A0A0D3I449_EMIH1</name>
<keyword evidence="5" id="KW-1185">Reference proteome</keyword>
<dbReference type="PANTHER" id="PTHR12473">
    <property type="entry name" value="UBIQUITIN CARBOXYL-TERMINAL HYDROLASE MINDY-4-RELATED"/>
    <property type="match status" value="1"/>
</dbReference>
<dbReference type="KEGG" id="ehx:EMIHUDRAFT_460158"/>
<dbReference type="GO" id="GO:0004843">
    <property type="term" value="F:cysteine-type deubiquitinase activity"/>
    <property type="evidence" value="ECO:0007669"/>
    <property type="project" value="UniProtKB-EC"/>
</dbReference>
<dbReference type="AlphaFoldDB" id="A0A0D3I449"/>
<evidence type="ECO:0000256" key="2">
    <source>
        <dbReference type="SAM" id="MobiDB-lite"/>
    </source>
</evidence>
<reference evidence="5" key="1">
    <citation type="journal article" date="2013" name="Nature">
        <title>Pan genome of the phytoplankton Emiliania underpins its global distribution.</title>
        <authorList>
            <person name="Read B.A."/>
            <person name="Kegel J."/>
            <person name="Klute M.J."/>
            <person name="Kuo A."/>
            <person name="Lefebvre S.C."/>
            <person name="Maumus F."/>
            <person name="Mayer C."/>
            <person name="Miller J."/>
            <person name="Monier A."/>
            <person name="Salamov A."/>
            <person name="Young J."/>
            <person name="Aguilar M."/>
            <person name="Claverie J.M."/>
            <person name="Frickenhaus S."/>
            <person name="Gonzalez K."/>
            <person name="Herman E.K."/>
            <person name="Lin Y.C."/>
            <person name="Napier J."/>
            <person name="Ogata H."/>
            <person name="Sarno A.F."/>
            <person name="Shmutz J."/>
            <person name="Schroeder D."/>
            <person name="de Vargas C."/>
            <person name="Verret F."/>
            <person name="von Dassow P."/>
            <person name="Valentin K."/>
            <person name="Van de Peer Y."/>
            <person name="Wheeler G."/>
            <person name="Dacks J.B."/>
            <person name="Delwiche C.F."/>
            <person name="Dyhrman S.T."/>
            <person name="Glockner G."/>
            <person name="John U."/>
            <person name="Richards T."/>
            <person name="Worden A.Z."/>
            <person name="Zhang X."/>
            <person name="Grigoriev I.V."/>
            <person name="Allen A.E."/>
            <person name="Bidle K."/>
            <person name="Borodovsky M."/>
            <person name="Bowler C."/>
            <person name="Brownlee C."/>
            <person name="Cock J.M."/>
            <person name="Elias M."/>
            <person name="Gladyshev V.N."/>
            <person name="Groth M."/>
            <person name="Guda C."/>
            <person name="Hadaegh A."/>
            <person name="Iglesias-Rodriguez M.D."/>
            <person name="Jenkins J."/>
            <person name="Jones B.M."/>
            <person name="Lawson T."/>
            <person name="Leese F."/>
            <person name="Lindquist E."/>
            <person name="Lobanov A."/>
            <person name="Lomsadze A."/>
            <person name="Malik S.B."/>
            <person name="Marsh M.E."/>
            <person name="Mackinder L."/>
            <person name="Mock T."/>
            <person name="Mueller-Roeber B."/>
            <person name="Pagarete A."/>
            <person name="Parker M."/>
            <person name="Probert I."/>
            <person name="Quesneville H."/>
            <person name="Raines C."/>
            <person name="Rensing S.A."/>
            <person name="Riano-Pachon D.M."/>
            <person name="Richier S."/>
            <person name="Rokitta S."/>
            <person name="Shiraiwa Y."/>
            <person name="Soanes D.M."/>
            <person name="van der Giezen M."/>
            <person name="Wahlund T.M."/>
            <person name="Williams B."/>
            <person name="Wilson W."/>
            <person name="Wolfe G."/>
            <person name="Wurch L.L."/>
        </authorList>
    </citation>
    <scope>NUCLEOTIDE SEQUENCE</scope>
</reference>
<dbReference type="SMART" id="SM00726">
    <property type="entry name" value="UIM"/>
    <property type="match status" value="2"/>
</dbReference>
<feature type="domain" description="Deubiquitinating enzyme MINDY-3/4 conserved" evidence="3">
    <location>
        <begin position="65"/>
        <end position="356"/>
    </location>
</feature>
<evidence type="ECO:0000313" key="5">
    <source>
        <dbReference type="Proteomes" id="UP000013827"/>
    </source>
</evidence>
<dbReference type="EnsemblProtists" id="EOD06034">
    <property type="protein sequence ID" value="EOD06034"/>
    <property type="gene ID" value="EMIHUDRAFT_460158"/>
</dbReference>
<dbReference type="Pfam" id="PF13898">
    <property type="entry name" value="MINDY-3_4_CD"/>
    <property type="match status" value="1"/>
</dbReference>
<dbReference type="RefSeq" id="XP_005758463.1">
    <property type="nucleotide sequence ID" value="XM_005758406.1"/>
</dbReference>
<feature type="region of interest" description="Disordered" evidence="2">
    <location>
        <begin position="309"/>
        <end position="357"/>
    </location>
</feature>
<reference evidence="4" key="2">
    <citation type="submission" date="2024-10" db="UniProtKB">
        <authorList>
            <consortium name="EnsemblProtists"/>
        </authorList>
    </citation>
    <scope>IDENTIFICATION</scope>
</reference>
<dbReference type="Pfam" id="PF02809">
    <property type="entry name" value="UIM"/>
    <property type="match status" value="2"/>
</dbReference>
<dbReference type="eggNOG" id="KOG2871">
    <property type="taxonomic scope" value="Eukaryota"/>
</dbReference>
<dbReference type="InterPro" id="IPR025257">
    <property type="entry name" value="MINDY-3/4_CD"/>
</dbReference>
<sequence length="357" mass="36593">MTTARRTEQEELEAALALSLQQQSPRQDDDDELRRALALSLATESASGGCAVGGGAADSATAALLAVIFGETSPAVAQQWLGQGISFAAAPAASGDGDAPAFTAGLAQNQGGPCAVLAAAQARAFTLRRLLFDPEPRARKLQGAQSWLGEASEEALAAPSEAAAEALPCGLTDIWWQAAVAPSGAEGVPPPRGVSVVALAEEAAEAASEAADPPPLHEAVGAIAGAAAEARSWEETRALLSARASRLRGGSGALGFLCSVLLTRGLALVAAERDDGEAPLLDPTFGHCAQEALSLMLTGAAAQRLLERREEPGGRSLSPGPACGAAVGRPPIRRREEPRRRLRAARHPRDAARRPSL</sequence>
<evidence type="ECO:0000313" key="4">
    <source>
        <dbReference type="EnsemblProtists" id="EOD06034"/>
    </source>
</evidence>
<evidence type="ECO:0000256" key="1">
    <source>
        <dbReference type="ARBA" id="ARBA00011074"/>
    </source>
</evidence>
<feature type="compositionally biased region" description="Basic and acidic residues" evidence="2">
    <location>
        <begin position="347"/>
        <end position="357"/>
    </location>
</feature>
<dbReference type="HOGENOM" id="CLU_781757_0_0_1"/>
<dbReference type="SMART" id="SM01174">
    <property type="entry name" value="DUF4205"/>
    <property type="match status" value="1"/>
</dbReference>
<dbReference type="InterPro" id="IPR039785">
    <property type="entry name" value="MINY3/4"/>
</dbReference>
<dbReference type="InterPro" id="IPR003903">
    <property type="entry name" value="UIM_dom"/>
</dbReference>
<comment type="similarity">
    <text evidence="1">Belongs to the MINDY deubiquitinase family. FAM188 subfamily.</text>
</comment>
<dbReference type="PaxDb" id="2903-EOD06034"/>
<dbReference type="GO" id="GO:0006508">
    <property type="term" value="P:proteolysis"/>
    <property type="evidence" value="ECO:0007669"/>
    <property type="project" value="UniProtKB-KW"/>
</dbReference>
<dbReference type="GO" id="GO:1990380">
    <property type="term" value="F:K48-linked deubiquitinase activity"/>
    <property type="evidence" value="ECO:0007669"/>
    <property type="project" value="InterPro"/>
</dbReference>
<dbReference type="Proteomes" id="UP000013827">
    <property type="component" value="Unassembled WGS sequence"/>
</dbReference>
<dbReference type="GeneID" id="17252183"/>
<dbReference type="GO" id="GO:0071108">
    <property type="term" value="P:protein K48-linked deubiquitination"/>
    <property type="evidence" value="ECO:0007669"/>
    <property type="project" value="InterPro"/>
</dbReference>
<evidence type="ECO:0000259" key="3">
    <source>
        <dbReference type="SMART" id="SM01174"/>
    </source>
</evidence>